<dbReference type="PANTHER" id="PTHR34220:SF7">
    <property type="entry name" value="SENSOR HISTIDINE KINASE YPDA"/>
    <property type="match status" value="1"/>
</dbReference>
<feature type="transmembrane region" description="Helical" evidence="1">
    <location>
        <begin position="409"/>
        <end position="432"/>
    </location>
</feature>
<dbReference type="InterPro" id="IPR036890">
    <property type="entry name" value="HATPase_C_sf"/>
</dbReference>
<dbReference type="InterPro" id="IPR050640">
    <property type="entry name" value="Bact_2-comp_sensor_kinase"/>
</dbReference>
<keyword evidence="4" id="KW-1185">Reference proteome</keyword>
<dbReference type="EMBL" id="JAOSLC020000003">
    <property type="protein sequence ID" value="MDD7915298.1"/>
    <property type="molecule type" value="Genomic_DNA"/>
</dbReference>
<dbReference type="GO" id="GO:0016301">
    <property type="term" value="F:kinase activity"/>
    <property type="evidence" value="ECO:0007669"/>
    <property type="project" value="UniProtKB-KW"/>
</dbReference>
<dbReference type="Pfam" id="PF06580">
    <property type="entry name" value="His_kinase"/>
    <property type="match status" value="1"/>
</dbReference>
<keyword evidence="1" id="KW-1133">Transmembrane helix</keyword>
<evidence type="ECO:0000313" key="3">
    <source>
        <dbReference type="EMBL" id="MDD7915298.1"/>
    </source>
</evidence>
<evidence type="ECO:0000313" key="4">
    <source>
        <dbReference type="Proteomes" id="UP001151478"/>
    </source>
</evidence>
<keyword evidence="3" id="KW-0808">Transferase</keyword>
<dbReference type="SUPFAM" id="SSF55874">
    <property type="entry name" value="ATPase domain of HSP90 chaperone/DNA topoisomerase II/histidine kinase"/>
    <property type="match status" value="1"/>
</dbReference>
<dbReference type="Proteomes" id="UP001151478">
    <property type="component" value="Unassembled WGS sequence"/>
</dbReference>
<name>A0ABT5SB03_9FLAO</name>
<feature type="transmembrane region" description="Helical" evidence="1">
    <location>
        <begin position="306"/>
        <end position="324"/>
    </location>
</feature>
<keyword evidence="3" id="KW-0418">Kinase</keyword>
<reference evidence="3" key="1">
    <citation type="submission" date="2023-02" db="EMBL/GenBank/DDBJ databases">
        <title>Polaribacter ponticola sp. nov., isolated from seawater.</title>
        <authorList>
            <person name="Baek J.H."/>
            <person name="Kim J.M."/>
            <person name="Choi D.G."/>
            <person name="Jeon C.O."/>
        </authorList>
    </citation>
    <scope>NUCLEOTIDE SEQUENCE</scope>
    <source>
        <strain evidence="3">MSW5</strain>
    </source>
</reference>
<feature type="transmembrane region" description="Helical" evidence="1">
    <location>
        <begin position="336"/>
        <end position="360"/>
    </location>
</feature>
<organism evidence="3 4">
    <name type="scientific">Polaribacter ponticola</name>
    <dbReference type="NCBI Taxonomy" id="2978475"/>
    <lineage>
        <taxon>Bacteria</taxon>
        <taxon>Pseudomonadati</taxon>
        <taxon>Bacteroidota</taxon>
        <taxon>Flavobacteriia</taxon>
        <taxon>Flavobacteriales</taxon>
        <taxon>Flavobacteriaceae</taxon>
    </lineage>
</organism>
<feature type="transmembrane region" description="Helical" evidence="1">
    <location>
        <begin position="380"/>
        <end position="397"/>
    </location>
</feature>
<evidence type="ECO:0000256" key="1">
    <source>
        <dbReference type="SAM" id="Phobius"/>
    </source>
</evidence>
<dbReference type="InterPro" id="IPR010559">
    <property type="entry name" value="Sig_transdc_His_kin_internal"/>
</dbReference>
<keyword evidence="1" id="KW-0472">Membrane</keyword>
<sequence length="677" mass="78949">MKRIIALLVVLVITSYITKTKTFVPKYVTVSKTVEGIHVKLNPKLNPNWEYVKDRLFEGNGESDYAYKINYRNKNYPILISTQDATSQDSIVVNEIITKLKTLIPNRKFLFIKDYIEKTYPEASKEWENFKRKNGKIGYNTNEPLFKGLSYTDLSLTTIQLSFSDDKNKAQLFDPIATNLANGNRIERENQFRRHRLTSSVDKVWFQFNDSLSYEKRKQYIQYEVLRTLCYIHPKTERDSFQFMDYGVFSTSDFKPETTLYISEQDKFLLKKLYEDDFKTQFKNYLTTSYSWLYATNFLNKDFSKIIFWSITICLVLFAFVLLFSLHQSKKIKNSYLNYFIPVFFIISYILNFSSLYQYLVEIQTYGIEPTPLQNIIEGYFFFTAIALIGSFLLWVADKFWIDKTQNFLIKLALKVVFTFFVFNIPTIVLLFMGAYNSEGFLEILIITLVLTFIIALGRGLLIYLNHFSENLIKQKDVELSQLKEINSQAEVKLLQSQINPHFLYNALNSIASLAHKNADKTEKMALSLSDLFKYTINRKGKKDSTIGDEVEMVQNYLEVEQIRFDDRLHFTIDVDKSLENTKIPMFLIQPLIENAVKHGISKVEKNGQITLCIQKTETGFIIVVEDNGPDFPDGLVSGYGLQTVFDLLRLTYKDKAAISWKNTPTKHIKINIENEH</sequence>
<feature type="domain" description="Signal transduction histidine kinase internal region" evidence="2">
    <location>
        <begin position="490"/>
        <end position="569"/>
    </location>
</feature>
<proteinExistence type="predicted"/>
<dbReference type="Gene3D" id="3.30.565.10">
    <property type="entry name" value="Histidine kinase-like ATPase, C-terminal domain"/>
    <property type="match status" value="1"/>
</dbReference>
<feature type="transmembrane region" description="Helical" evidence="1">
    <location>
        <begin position="444"/>
        <end position="465"/>
    </location>
</feature>
<protein>
    <submittedName>
        <fullName evidence="3">Histidine kinase</fullName>
    </submittedName>
</protein>
<keyword evidence="1" id="KW-0812">Transmembrane</keyword>
<dbReference type="PANTHER" id="PTHR34220">
    <property type="entry name" value="SENSOR HISTIDINE KINASE YPDA"/>
    <property type="match status" value="1"/>
</dbReference>
<dbReference type="RefSeq" id="WP_265725855.1">
    <property type="nucleotide sequence ID" value="NZ_JAOSLC020000003.1"/>
</dbReference>
<accession>A0ABT5SB03</accession>
<evidence type="ECO:0000259" key="2">
    <source>
        <dbReference type="Pfam" id="PF06580"/>
    </source>
</evidence>
<comment type="caution">
    <text evidence="3">The sequence shown here is derived from an EMBL/GenBank/DDBJ whole genome shotgun (WGS) entry which is preliminary data.</text>
</comment>
<gene>
    <name evidence="3" type="ORF">N5A56_013150</name>
</gene>